<dbReference type="Gene3D" id="1.20.1250.20">
    <property type="entry name" value="MFS general substrate transporter like domains"/>
    <property type="match status" value="2"/>
</dbReference>
<feature type="transmembrane region" description="Helical" evidence="6">
    <location>
        <begin position="228"/>
        <end position="252"/>
    </location>
</feature>
<feature type="transmembrane region" description="Helical" evidence="6">
    <location>
        <begin position="143"/>
        <end position="165"/>
    </location>
</feature>
<dbReference type="SUPFAM" id="SSF103473">
    <property type="entry name" value="MFS general substrate transporter"/>
    <property type="match status" value="1"/>
</dbReference>
<organism evidence="8 9">
    <name type="scientific">Plebeiibacterium sediminum</name>
    <dbReference type="NCBI Taxonomy" id="2992112"/>
    <lineage>
        <taxon>Bacteria</taxon>
        <taxon>Pseudomonadati</taxon>
        <taxon>Bacteroidota</taxon>
        <taxon>Bacteroidia</taxon>
        <taxon>Marinilabiliales</taxon>
        <taxon>Marinilabiliaceae</taxon>
        <taxon>Plebeiibacterium</taxon>
    </lineage>
</organism>
<evidence type="ECO:0000256" key="6">
    <source>
        <dbReference type="SAM" id="Phobius"/>
    </source>
</evidence>
<gene>
    <name evidence="8" type="ORF">OM075_21265</name>
</gene>
<sequence length="413" mass="44944">MSNTNKLSRQNYILPLAIVSILFFVIGFGVGISGFLTPFLQDAFNLSTSQSYLVTAAIFSAFVVFGAPSGSIIKKVGYKKGMVIAFFIMALGMILFIPSSKLLSFPLFLLALFIGGIGNTLLQASVNPYVTIIGPKESAAMRMSLMGIMNKAAWWLSSLFLGLFLNLKDVKLDDVILPFYIVTGILVALGVFMIFAPLPEVKAEGEDEDDSTVESKNTKTSVFQFPHLLLGVLALFIYVGVETLPMVSIIGYAKTVFGDANVNLDNFAMYVPLGLVAGYIFGVIMIPRFISQTNALKMFSWIGIVAALLLIYLPGEYGIYMMAFIGFANSLMWPAIWPLSIADLGKFTKTGASLLVMGIVGGAVLPLIFGVLIDALKSSEIATTSDYQNAYWIFVPAYAYILFFALKGCKIRK</sequence>
<feature type="transmembrane region" description="Helical" evidence="6">
    <location>
        <begin position="103"/>
        <end position="122"/>
    </location>
</feature>
<feature type="transmembrane region" description="Helical" evidence="6">
    <location>
        <begin position="177"/>
        <end position="196"/>
    </location>
</feature>
<reference evidence="8" key="1">
    <citation type="submission" date="2022-10" db="EMBL/GenBank/DDBJ databases">
        <authorList>
            <person name="Yu W.X."/>
        </authorList>
    </citation>
    <scope>NUCLEOTIDE SEQUENCE</scope>
    <source>
        <strain evidence="8">AAT</strain>
    </source>
</reference>
<dbReference type="Pfam" id="PF07690">
    <property type="entry name" value="MFS_1"/>
    <property type="match status" value="1"/>
</dbReference>
<evidence type="ECO:0000256" key="1">
    <source>
        <dbReference type="ARBA" id="ARBA00004429"/>
    </source>
</evidence>
<dbReference type="InterPro" id="IPR050375">
    <property type="entry name" value="MFS_TsgA-like"/>
</dbReference>
<evidence type="ECO:0000313" key="8">
    <source>
        <dbReference type="EMBL" id="MCW3789011.1"/>
    </source>
</evidence>
<dbReference type="GO" id="GO:0022857">
    <property type="term" value="F:transmembrane transporter activity"/>
    <property type="evidence" value="ECO:0007669"/>
    <property type="project" value="InterPro"/>
</dbReference>
<feature type="transmembrane region" description="Helical" evidence="6">
    <location>
        <begin position="80"/>
        <end position="97"/>
    </location>
</feature>
<dbReference type="InterPro" id="IPR020846">
    <property type="entry name" value="MFS_dom"/>
</dbReference>
<keyword evidence="5 6" id="KW-0472">Membrane</keyword>
<feature type="transmembrane region" description="Helical" evidence="6">
    <location>
        <begin position="267"/>
        <end position="286"/>
    </location>
</feature>
<dbReference type="InterPro" id="IPR011701">
    <property type="entry name" value="MFS"/>
</dbReference>
<evidence type="ECO:0000256" key="4">
    <source>
        <dbReference type="ARBA" id="ARBA00022989"/>
    </source>
</evidence>
<feature type="transmembrane region" description="Helical" evidence="6">
    <location>
        <begin position="351"/>
        <end position="369"/>
    </location>
</feature>
<feature type="transmembrane region" description="Helical" evidence="6">
    <location>
        <begin position="298"/>
        <end position="313"/>
    </location>
</feature>
<evidence type="ECO:0000259" key="7">
    <source>
        <dbReference type="PROSITE" id="PS50850"/>
    </source>
</evidence>
<feature type="transmembrane region" description="Helical" evidence="6">
    <location>
        <begin position="389"/>
        <end position="406"/>
    </location>
</feature>
<protein>
    <submittedName>
        <fullName evidence="8">MFS transporter</fullName>
    </submittedName>
</protein>
<dbReference type="RefSeq" id="WP_301192567.1">
    <property type="nucleotide sequence ID" value="NZ_JAPDPJ010000077.1"/>
</dbReference>
<comment type="subcellular location">
    <subcellularLocation>
        <location evidence="1">Cell inner membrane</location>
        <topology evidence="1">Multi-pass membrane protein</topology>
    </subcellularLocation>
</comment>
<evidence type="ECO:0000256" key="5">
    <source>
        <dbReference type="ARBA" id="ARBA00023136"/>
    </source>
</evidence>
<keyword evidence="2" id="KW-1003">Cell membrane</keyword>
<keyword evidence="3 6" id="KW-0812">Transmembrane</keyword>
<proteinExistence type="predicted"/>
<accession>A0AAE3M847</accession>
<dbReference type="InterPro" id="IPR036259">
    <property type="entry name" value="MFS_trans_sf"/>
</dbReference>
<keyword evidence="4 6" id="KW-1133">Transmembrane helix</keyword>
<dbReference type="PROSITE" id="PS50850">
    <property type="entry name" value="MFS"/>
    <property type="match status" value="1"/>
</dbReference>
<dbReference type="AlphaFoldDB" id="A0AAE3M847"/>
<feature type="transmembrane region" description="Helical" evidence="6">
    <location>
        <begin position="52"/>
        <end position="73"/>
    </location>
</feature>
<feature type="domain" description="Major facilitator superfamily (MFS) profile" evidence="7">
    <location>
        <begin position="15"/>
        <end position="413"/>
    </location>
</feature>
<dbReference type="PANTHER" id="PTHR43702:SF12">
    <property type="entry name" value="N-ACETYL GLUCOSAMINE TRANSPORTER NAGP"/>
    <property type="match status" value="1"/>
</dbReference>
<dbReference type="EMBL" id="JAPDPJ010000077">
    <property type="protein sequence ID" value="MCW3789011.1"/>
    <property type="molecule type" value="Genomic_DNA"/>
</dbReference>
<dbReference type="PANTHER" id="PTHR43702">
    <property type="entry name" value="L-FUCOSE-PROTON SYMPORTER"/>
    <property type="match status" value="1"/>
</dbReference>
<evidence type="ECO:0000313" key="9">
    <source>
        <dbReference type="Proteomes" id="UP001209229"/>
    </source>
</evidence>
<feature type="transmembrane region" description="Helical" evidence="6">
    <location>
        <begin position="12"/>
        <end position="32"/>
    </location>
</feature>
<comment type="caution">
    <text evidence="8">The sequence shown here is derived from an EMBL/GenBank/DDBJ whole genome shotgun (WGS) entry which is preliminary data.</text>
</comment>
<dbReference type="GO" id="GO:0005886">
    <property type="term" value="C:plasma membrane"/>
    <property type="evidence" value="ECO:0007669"/>
    <property type="project" value="UniProtKB-SubCell"/>
</dbReference>
<dbReference type="Proteomes" id="UP001209229">
    <property type="component" value="Unassembled WGS sequence"/>
</dbReference>
<evidence type="ECO:0000256" key="3">
    <source>
        <dbReference type="ARBA" id="ARBA00022692"/>
    </source>
</evidence>
<keyword evidence="9" id="KW-1185">Reference proteome</keyword>
<evidence type="ECO:0000256" key="2">
    <source>
        <dbReference type="ARBA" id="ARBA00022475"/>
    </source>
</evidence>
<name>A0AAE3M847_9BACT</name>
<feature type="transmembrane region" description="Helical" evidence="6">
    <location>
        <begin position="319"/>
        <end position="339"/>
    </location>
</feature>